<evidence type="ECO:0000313" key="4">
    <source>
        <dbReference type="Proteomes" id="UP000053676"/>
    </source>
</evidence>
<dbReference type="InterPro" id="IPR000602">
    <property type="entry name" value="Glyco_hydro_38_N"/>
</dbReference>
<dbReference type="InterPro" id="IPR050843">
    <property type="entry name" value="Glycosyl_Hydrlase_38"/>
</dbReference>
<dbReference type="Proteomes" id="UP000053676">
    <property type="component" value="Unassembled WGS sequence"/>
</dbReference>
<dbReference type="GO" id="GO:0000139">
    <property type="term" value="C:Golgi membrane"/>
    <property type="evidence" value="ECO:0007669"/>
    <property type="project" value="TreeGrafter"/>
</dbReference>
<feature type="domain" description="Glycoside hydrolase family 38 N-terminal" evidence="2">
    <location>
        <begin position="143"/>
        <end position="303"/>
    </location>
</feature>
<dbReference type="EMBL" id="KI660008">
    <property type="protein sequence ID" value="ETN78225.1"/>
    <property type="molecule type" value="Genomic_DNA"/>
</dbReference>
<keyword evidence="1" id="KW-1133">Transmembrane helix</keyword>
<sequence length="327" mass="37337">MLVRSALVRRRRWSWLVLVAILVSTAFIFYTIDMQSRTAVQRSKRVPLTEFEYSDDVRGEMDLSSDLSYGVCSSSPQNNTTSEIDTFEVYRDHIAHGVSPPASEIQRLPSRDKLKVFVLPFTHVDPGMISEKPKKSFSDVFFDRLVKSGRLELASGSWVMTDEANVYYPVTVDNIVEGHQFLYEEFDDVKHTVVWSNDPFGYSNSVPYIFTQAGIKRAVINRVHHDVKRYLQKRKAIPFEWRQYFGETLSLFFRGLRFGKVFTESISNPDGSSGMLTHVLPYTHYDILNSCGPNPGICCEFDFKRITHFSCPGTKPVPITSANVATK</sequence>
<protein>
    <submittedName>
        <fullName evidence="3">Glycosyl hydrolase family 38 protein</fullName>
    </submittedName>
</protein>
<keyword evidence="1" id="KW-0472">Membrane</keyword>
<accession>W2T884</accession>
<gene>
    <name evidence="3" type="ORF">NECAME_02930</name>
</gene>
<keyword evidence="1" id="KW-0812">Transmembrane</keyword>
<dbReference type="PANTHER" id="PTHR11607:SF71">
    <property type="entry name" value="ALPHA-MANNOSIDASE"/>
    <property type="match status" value="1"/>
</dbReference>
<dbReference type="STRING" id="51031.W2T884"/>
<dbReference type="InterPro" id="IPR011330">
    <property type="entry name" value="Glyco_hydro/deAcase_b/a-brl"/>
</dbReference>
<dbReference type="Gene3D" id="3.20.110.10">
    <property type="entry name" value="Glycoside hydrolase 38, N terminal domain"/>
    <property type="match status" value="1"/>
</dbReference>
<evidence type="ECO:0000259" key="2">
    <source>
        <dbReference type="Pfam" id="PF01074"/>
    </source>
</evidence>
<reference evidence="4" key="1">
    <citation type="journal article" date="2014" name="Nat. Genet.">
        <title>Genome of the human hookworm Necator americanus.</title>
        <authorList>
            <person name="Tang Y.T."/>
            <person name="Gao X."/>
            <person name="Rosa B.A."/>
            <person name="Abubucker S."/>
            <person name="Hallsworth-Pepin K."/>
            <person name="Martin J."/>
            <person name="Tyagi R."/>
            <person name="Heizer E."/>
            <person name="Zhang X."/>
            <person name="Bhonagiri-Palsikar V."/>
            <person name="Minx P."/>
            <person name="Warren W.C."/>
            <person name="Wang Q."/>
            <person name="Zhan B."/>
            <person name="Hotez P.J."/>
            <person name="Sternberg P.W."/>
            <person name="Dougall A."/>
            <person name="Gaze S.T."/>
            <person name="Mulvenna J."/>
            <person name="Sotillo J."/>
            <person name="Ranganathan S."/>
            <person name="Rabelo E.M."/>
            <person name="Wilson R.K."/>
            <person name="Felgner P.L."/>
            <person name="Bethony J."/>
            <person name="Hawdon J.M."/>
            <person name="Gasser R.B."/>
            <person name="Loukas A."/>
            <person name="Mitreva M."/>
        </authorList>
    </citation>
    <scope>NUCLEOTIDE SEQUENCE [LARGE SCALE GENOMIC DNA]</scope>
</reference>
<evidence type="ECO:0000313" key="3">
    <source>
        <dbReference type="EMBL" id="ETN78225.1"/>
    </source>
</evidence>
<dbReference type="OrthoDB" id="10261055at2759"/>
<dbReference type="GO" id="GO:0004559">
    <property type="term" value="F:alpha-mannosidase activity"/>
    <property type="evidence" value="ECO:0007669"/>
    <property type="project" value="InterPro"/>
</dbReference>
<keyword evidence="3" id="KW-0378">Hydrolase</keyword>
<feature type="transmembrane region" description="Helical" evidence="1">
    <location>
        <begin position="12"/>
        <end position="32"/>
    </location>
</feature>
<dbReference type="GO" id="GO:0006013">
    <property type="term" value="P:mannose metabolic process"/>
    <property type="evidence" value="ECO:0007669"/>
    <property type="project" value="InterPro"/>
</dbReference>
<evidence type="ECO:0000256" key="1">
    <source>
        <dbReference type="SAM" id="Phobius"/>
    </source>
</evidence>
<dbReference type="GO" id="GO:0006491">
    <property type="term" value="P:N-glycan processing"/>
    <property type="evidence" value="ECO:0007669"/>
    <property type="project" value="TreeGrafter"/>
</dbReference>
<dbReference type="KEGG" id="nai:NECAME_02930"/>
<keyword evidence="4" id="KW-1185">Reference proteome</keyword>
<dbReference type="InterPro" id="IPR027291">
    <property type="entry name" value="Glyco_hydro_38_N_sf"/>
</dbReference>
<name>W2T884_NECAM</name>
<dbReference type="SUPFAM" id="SSF88713">
    <property type="entry name" value="Glycoside hydrolase/deacetylase"/>
    <property type="match status" value="1"/>
</dbReference>
<dbReference type="PANTHER" id="PTHR11607">
    <property type="entry name" value="ALPHA-MANNOSIDASE"/>
    <property type="match status" value="1"/>
</dbReference>
<proteinExistence type="predicted"/>
<organism evidence="3 4">
    <name type="scientific">Necator americanus</name>
    <name type="common">Human hookworm</name>
    <dbReference type="NCBI Taxonomy" id="51031"/>
    <lineage>
        <taxon>Eukaryota</taxon>
        <taxon>Metazoa</taxon>
        <taxon>Ecdysozoa</taxon>
        <taxon>Nematoda</taxon>
        <taxon>Chromadorea</taxon>
        <taxon>Rhabditida</taxon>
        <taxon>Rhabditina</taxon>
        <taxon>Rhabditomorpha</taxon>
        <taxon>Strongyloidea</taxon>
        <taxon>Ancylostomatidae</taxon>
        <taxon>Bunostominae</taxon>
        <taxon>Necator</taxon>
    </lineage>
</organism>
<dbReference type="AlphaFoldDB" id="W2T884"/>
<dbReference type="Pfam" id="PF01074">
    <property type="entry name" value="Glyco_hydro_38N"/>
    <property type="match status" value="1"/>
</dbReference>